<dbReference type="RefSeq" id="WP_058258597.1">
    <property type="nucleotide sequence ID" value="NZ_LN879430.1"/>
</dbReference>
<accession>A0A0K8J6U8</accession>
<evidence type="ECO:0000313" key="2">
    <source>
        <dbReference type="EMBL" id="CUH93341.1"/>
    </source>
</evidence>
<organism evidence="2 3">
    <name type="scientific">Herbinix luporum</name>
    <dbReference type="NCBI Taxonomy" id="1679721"/>
    <lineage>
        <taxon>Bacteria</taxon>
        <taxon>Bacillati</taxon>
        <taxon>Bacillota</taxon>
        <taxon>Clostridia</taxon>
        <taxon>Lachnospirales</taxon>
        <taxon>Lachnospiraceae</taxon>
        <taxon>Herbinix</taxon>
    </lineage>
</organism>
<dbReference type="EMBL" id="LN879430">
    <property type="protein sequence ID" value="CUH93341.1"/>
    <property type="molecule type" value="Genomic_DNA"/>
</dbReference>
<dbReference type="Proteomes" id="UP000196053">
    <property type="component" value="Chromosome I"/>
</dbReference>
<evidence type="ECO:0008006" key="4">
    <source>
        <dbReference type="Google" id="ProtNLM"/>
    </source>
</evidence>
<proteinExistence type="predicted"/>
<protein>
    <recommendedName>
        <fullName evidence="4">DUF3221 domain-containing protein</fullName>
    </recommendedName>
</protein>
<dbReference type="OrthoDB" id="1827335at2"/>
<feature type="chain" id="PRO_5005509448" description="DUF3221 domain-containing protein" evidence="1">
    <location>
        <begin position="20"/>
        <end position="122"/>
    </location>
</feature>
<feature type="signal peptide" evidence="1">
    <location>
        <begin position="1"/>
        <end position="19"/>
    </location>
</feature>
<gene>
    <name evidence="2" type="ORF">SD1D_1797</name>
</gene>
<keyword evidence="1" id="KW-0732">Signal</keyword>
<dbReference type="Pfam" id="PF11518">
    <property type="entry name" value="DUF3221"/>
    <property type="match status" value="1"/>
</dbReference>
<evidence type="ECO:0000256" key="1">
    <source>
        <dbReference type="SAM" id="SignalP"/>
    </source>
</evidence>
<sequence length="122" mass="13565">MRRLRFVMIMVLVLSISLAACSKITDNNDNTNTEPAIFEAEIIETGDRLLVAPDEDSSEYKSSDKISVGLLETEFFDDKGEKVSSDIFKPGDRIKICYNGIIAESYPAQISADKIELIGQNQ</sequence>
<dbReference type="InterPro" id="IPR021598">
    <property type="entry name" value="DUF3221"/>
</dbReference>
<dbReference type="PROSITE" id="PS51257">
    <property type="entry name" value="PROKAR_LIPOPROTEIN"/>
    <property type="match status" value="1"/>
</dbReference>
<name>A0A0K8J6U8_9FIRM</name>
<keyword evidence="3" id="KW-1185">Reference proteome</keyword>
<reference evidence="3" key="1">
    <citation type="submission" date="2015-09" db="EMBL/GenBank/DDBJ databases">
        <authorList>
            <person name="Wibberg D."/>
        </authorList>
    </citation>
    <scope>NUCLEOTIDE SEQUENCE [LARGE SCALE GENOMIC DNA]</scope>
    <source>
        <strain evidence="3">SD1D</strain>
    </source>
</reference>
<dbReference type="AlphaFoldDB" id="A0A0K8J6U8"/>
<evidence type="ECO:0000313" key="3">
    <source>
        <dbReference type="Proteomes" id="UP000196053"/>
    </source>
</evidence>
<dbReference type="KEGG" id="hsd:SD1D_1797"/>